<accession>A4C7T4</accession>
<dbReference type="Proteomes" id="UP000006201">
    <property type="component" value="Unassembled WGS sequence"/>
</dbReference>
<dbReference type="InterPro" id="IPR014710">
    <property type="entry name" value="RmlC-like_jellyroll"/>
</dbReference>
<dbReference type="PROSITE" id="PS50042">
    <property type="entry name" value="CNMP_BINDING_3"/>
    <property type="match status" value="1"/>
</dbReference>
<dbReference type="InterPro" id="IPR018490">
    <property type="entry name" value="cNMP-bd_dom_sf"/>
</dbReference>
<dbReference type="OrthoDB" id="5241243at2"/>
<dbReference type="SMART" id="SM00100">
    <property type="entry name" value="cNMP"/>
    <property type="match status" value="1"/>
</dbReference>
<evidence type="ECO:0000313" key="3">
    <source>
        <dbReference type="Proteomes" id="UP000006201"/>
    </source>
</evidence>
<reference evidence="2 3" key="1">
    <citation type="submission" date="2006-02" db="EMBL/GenBank/DDBJ databases">
        <authorList>
            <person name="Moran M.A."/>
            <person name="Kjelleberg S."/>
            <person name="Egan S."/>
            <person name="Saunders N."/>
            <person name="Thomas T."/>
            <person name="Ferriera S."/>
            <person name="Johnson J."/>
            <person name="Kravitz S."/>
            <person name="Halpern A."/>
            <person name="Remington K."/>
            <person name="Beeson K."/>
            <person name="Tran B."/>
            <person name="Rogers Y.-H."/>
            <person name="Friedman R."/>
            <person name="Venter J.C."/>
        </authorList>
    </citation>
    <scope>NUCLEOTIDE SEQUENCE [LARGE SCALE GENOMIC DNA]</scope>
    <source>
        <strain evidence="2 3">D2</strain>
    </source>
</reference>
<dbReference type="AlphaFoldDB" id="A4C7T4"/>
<proteinExistence type="predicted"/>
<sequence length="153" mass="17477">MKLIENTPLIKRMAIINRLPFFKSFSLDERQVLLESFSSLLLVKKDRFVFQQFDNDKSLYLVLSGALMMFRHNDKVELGLVEPGEFIGEGSFVSQRQRSINARACEDTILLAISSSVLSRLPSAMKDKLKDQIIIGMSHRIEQLSKLLEAKQS</sequence>
<dbReference type="STRING" id="87626.PTD2_06394"/>
<dbReference type="HOGENOM" id="CLU_075053_16_6_6"/>
<organism evidence="2 3">
    <name type="scientific">Pseudoalteromonas tunicata D2</name>
    <dbReference type="NCBI Taxonomy" id="87626"/>
    <lineage>
        <taxon>Bacteria</taxon>
        <taxon>Pseudomonadati</taxon>
        <taxon>Pseudomonadota</taxon>
        <taxon>Gammaproteobacteria</taxon>
        <taxon>Alteromonadales</taxon>
        <taxon>Pseudoalteromonadaceae</taxon>
        <taxon>Pseudoalteromonas</taxon>
    </lineage>
</organism>
<dbReference type="RefSeq" id="WP_009837911.1">
    <property type="nucleotide sequence ID" value="NZ_AAOH01000003.1"/>
</dbReference>
<comment type="caution">
    <text evidence="2">The sequence shown here is derived from an EMBL/GenBank/DDBJ whole genome shotgun (WGS) entry which is preliminary data.</text>
</comment>
<dbReference type="Pfam" id="PF00027">
    <property type="entry name" value="cNMP_binding"/>
    <property type="match status" value="1"/>
</dbReference>
<protein>
    <recommendedName>
        <fullName evidence="1">Cyclic nucleotide-binding domain-containing protein</fullName>
    </recommendedName>
</protein>
<dbReference type="Gene3D" id="2.60.120.10">
    <property type="entry name" value="Jelly Rolls"/>
    <property type="match status" value="1"/>
</dbReference>
<dbReference type="SUPFAM" id="SSF51206">
    <property type="entry name" value="cAMP-binding domain-like"/>
    <property type="match status" value="1"/>
</dbReference>
<feature type="domain" description="Cyclic nucleotide-binding" evidence="1">
    <location>
        <begin position="21"/>
        <end position="121"/>
    </location>
</feature>
<dbReference type="CDD" id="cd00038">
    <property type="entry name" value="CAP_ED"/>
    <property type="match status" value="1"/>
</dbReference>
<keyword evidence="3" id="KW-1185">Reference proteome</keyword>
<dbReference type="eggNOG" id="COG0664">
    <property type="taxonomic scope" value="Bacteria"/>
</dbReference>
<dbReference type="EMBL" id="AAOH01000003">
    <property type="protein sequence ID" value="EAR28649.1"/>
    <property type="molecule type" value="Genomic_DNA"/>
</dbReference>
<evidence type="ECO:0000313" key="2">
    <source>
        <dbReference type="EMBL" id="EAR28649.1"/>
    </source>
</evidence>
<name>A4C7T4_9GAMM</name>
<dbReference type="InterPro" id="IPR000595">
    <property type="entry name" value="cNMP-bd_dom"/>
</dbReference>
<evidence type="ECO:0000259" key="1">
    <source>
        <dbReference type="PROSITE" id="PS50042"/>
    </source>
</evidence>
<gene>
    <name evidence="2" type="ORF">PTD2_06394</name>
</gene>